<comment type="function">
    <text evidence="8">Acts in the modification of cell walls via demethylesterification of cell wall pectin.</text>
</comment>
<evidence type="ECO:0000256" key="4">
    <source>
        <dbReference type="ARBA" id="ARBA00022801"/>
    </source>
</evidence>
<organism evidence="13 14">
    <name type="scientific">Brassica oleracea var. oleracea</name>
    <dbReference type="NCBI Taxonomy" id="109376"/>
    <lineage>
        <taxon>Eukaryota</taxon>
        <taxon>Viridiplantae</taxon>
        <taxon>Streptophyta</taxon>
        <taxon>Embryophyta</taxon>
        <taxon>Tracheophyta</taxon>
        <taxon>Spermatophyta</taxon>
        <taxon>Magnoliopsida</taxon>
        <taxon>eudicotyledons</taxon>
        <taxon>Gunneridae</taxon>
        <taxon>Pentapetalae</taxon>
        <taxon>rosids</taxon>
        <taxon>malvids</taxon>
        <taxon>Brassicales</taxon>
        <taxon>Brassicaceae</taxon>
        <taxon>Brassiceae</taxon>
        <taxon>Brassica</taxon>
    </lineage>
</organism>
<feature type="signal peptide" evidence="11">
    <location>
        <begin position="1"/>
        <end position="38"/>
    </location>
</feature>
<dbReference type="GO" id="GO:0030599">
    <property type="term" value="F:pectinesterase activity"/>
    <property type="evidence" value="ECO:0007669"/>
    <property type="project" value="UniProtKB-UniRule"/>
</dbReference>
<dbReference type="InterPro" id="IPR011050">
    <property type="entry name" value="Pectin_lyase_fold/virulence"/>
</dbReference>
<evidence type="ECO:0000256" key="5">
    <source>
        <dbReference type="ARBA" id="ARBA00023085"/>
    </source>
</evidence>
<dbReference type="Gene3D" id="2.160.20.10">
    <property type="entry name" value="Single-stranded right-handed beta-helix, Pectin lyase-like"/>
    <property type="match status" value="1"/>
</dbReference>
<evidence type="ECO:0000256" key="2">
    <source>
        <dbReference type="ARBA" id="ARBA00008891"/>
    </source>
</evidence>
<evidence type="ECO:0000313" key="13">
    <source>
        <dbReference type="EnsemblPlants" id="Bo2g020790.1"/>
    </source>
</evidence>
<dbReference type="EnsemblPlants" id="Bo2g020790.1">
    <property type="protein sequence ID" value="Bo2g020790.1"/>
    <property type="gene ID" value="Bo2g020790"/>
</dbReference>
<dbReference type="Proteomes" id="UP000032141">
    <property type="component" value="Chromosome C2"/>
</dbReference>
<keyword evidence="11" id="KW-0732">Signal</keyword>
<evidence type="ECO:0000256" key="6">
    <source>
        <dbReference type="ARBA" id="ARBA00023180"/>
    </source>
</evidence>
<keyword evidence="6" id="KW-0325">Glycoprotein</keyword>
<dbReference type="Pfam" id="PF01095">
    <property type="entry name" value="Pectinesterase"/>
    <property type="match status" value="1"/>
</dbReference>
<dbReference type="Gramene" id="Bo2g020790.1">
    <property type="protein sequence ID" value="Bo2g020790.1"/>
    <property type="gene ID" value="Bo2g020790"/>
</dbReference>
<evidence type="ECO:0000256" key="11">
    <source>
        <dbReference type="SAM" id="SignalP"/>
    </source>
</evidence>
<evidence type="ECO:0000256" key="7">
    <source>
        <dbReference type="ARBA" id="ARBA00047928"/>
    </source>
</evidence>
<dbReference type="SUPFAM" id="SSF51126">
    <property type="entry name" value="Pectin lyase-like"/>
    <property type="match status" value="1"/>
</dbReference>
<dbReference type="eggNOG" id="ENOG502QVK0">
    <property type="taxonomic scope" value="Eukaryota"/>
</dbReference>
<dbReference type="PROSITE" id="PS00503">
    <property type="entry name" value="PECTINESTERASE_2"/>
    <property type="match status" value="1"/>
</dbReference>
<dbReference type="EC" id="3.1.1.11" evidence="3 10"/>
<dbReference type="PANTHER" id="PTHR31321">
    <property type="entry name" value="ACYL-COA THIOESTER HYDROLASE YBHC-RELATED"/>
    <property type="match status" value="1"/>
</dbReference>
<evidence type="ECO:0000313" key="14">
    <source>
        <dbReference type="Proteomes" id="UP000032141"/>
    </source>
</evidence>
<evidence type="ECO:0000256" key="10">
    <source>
        <dbReference type="RuleBase" id="RU000589"/>
    </source>
</evidence>
<proteinExistence type="inferred from homology"/>
<evidence type="ECO:0000259" key="12">
    <source>
        <dbReference type="Pfam" id="PF01095"/>
    </source>
</evidence>
<dbReference type="GO" id="GO:0042545">
    <property type="term" value="P:cell wall modification"/>
    <property type="evidence" value="ECO:0007669"/>
    <property type="project" value="UniProtKB-UniRule"/>
</dbReference>
<dbReference type="OMA" id="YAEVRCF"/>
<feature type="chain" id="PRO_5002256766" description="Pectinesterase" evidence="11">
    <location>
        <begin position="39"/>
        <end position="342"/>
    </location>
</feature>
<dbReference type="InterPro" id="IPR033131">
    <property type="entry name" value="Pectinesterase_Asp_AS"/>
</dbReference>
<comment type="similarity">
    <text evidence="2">Belongs to the pectinesterase family.</text>
</comment>
<evidence type="ECO:0000256" key="8">
    <source>
        <dbReference type="ARBA" id="ARBA00057335"/>
    </source>
</evidence>
<dbReference type="FunFam" id="2.160.20.10:FF:000013">
    <property type="entry name" value="Pectinesterase"/>
    <property type="match status" value="1"/>
</dbReference>
<protein>
    <recommendedName>
        <fullName evidence="3 10">Pectinesterase</fullName>
        <ecNumber evidence="3 10">3.1.1.11</ecNumber>
    </recommendedName>
</protein>
<dbReference type="InterPro" id="IPR000070">
    <property type="entry name" value="Pectinesterase_cat"/>
</dbReference>
<dbReference type="AlphaFoldDB" id="A0A0D3AK51"/>
<evidence type="ECO:0000256" key="1">
    <source>
        <dbReference type="ARBA" id="ARBA00005184"/>
    </source>
</evidence>
<reference evidence="13" key="2">
    <citation type="submission" date="2015-03" db="UniProtKB">
        <authorList>
            <consortium name="EnsemblPlants"/>
        </authorList>
    </citation>
    <scope>IDENTIFICATION</scope>
</reference>
<name>A0A0D3AK51_BRAOL</name>
<dbReference type="HOGENOM" id="CLU_012243_3_0_1"/>
<dbReference type="InterPro" id="IPR012334">
    <property type="entry name" value="Pectin_lyas_fold"/>
</dbReference>
<evidence type="ECO:0000256" key="9">
    <source>
        <dbReference type="PROSITE-ProRule" id="PRU10040"/>
    </source>
</evidence>
<comment type="catalytic activity">
    <reaction evidence="7 10">
        <text>[(1-&gt;4)-alpha-D-galacturonosyl methyl ester](n) + n H2O = [(1-&gt;4)-alpha-D-galacturonosyl](n) + n methanol + n H(+)</text>
        <dbReference type="Rhea" id="RHEA:22380"/>
        <dbReference type="Rhea" id="RHEA-COMP:14570"/>
        <dbReference type="Rhea" id="RHEA-COMP:14573"/>
        <dbReference type="ChEBI" id="CHEBI:15377"/>
        <dbReference type="ChEBI" id="CHEBI:15378"/>
        <dbReference type="ChEBI" id="CHEBI:17790"/>
        <dbReference type="ChEBI" id="CHEBI:140522"/>
        <dbReference type="ChEBI" id="CHEBI:140523"/>
        <dbReference type="EC" id="3.1.1.11"/>
    </reaction>
</comment>
<keyword evidence="4 10" id="KW-0378">Hydrolase</keyword>
<keyword evidence="5 10" id="KW-0063">Aspartyl esterase</keyword>
<comment type="pathway">
    <text evidence="1 10">Glycan metabolism; pectin degradation; 2-dehydro-3-deoxy-D-gluconate from pectin: step 1/5.</text>
</comment>
<reference evidence="13 14" key="1">
    <citation type="journal article" date="2014" name="Genome Biol.">
        <title>Transcriptome and methylome profiling reveals relics of genome dominance in the mesopolyploid Brassica oleracea.</title>
        <authorList>
            <person name="Parkin I.A."/>
            <person name="Koh C."/>
            <person name="Tang H."/>
            <person name="Robinson S.J."/>
            <person name="Kagale S."/>
            <person name="Clarke W.E."/>
            <person name="Town C.D."/>
            <person name="Nixon J."/>
            <person name="Krishnakumar V."/>
            <person name="Bidwell S.L."/>
            <person name="Denoeud F."/>
            <person name="Belcram H."/>
            <person name="Links M.G."/>
            <person name="Just J."/>
            <person name="Clarke C."/>
            <person name="Bender T."/>
            <person name="Huebert T."/>
            <person name="Mason A.S."/>
            <person name="Pires J.C."/>
            <person name="Barker G."/>
            <person name="Moore J."/>
            <person name="Walley P.G."/>
            <person name="Manoli S."/>
            <person name="Batley J."/>
            <person name="Edwards D."/>
            <person name="Nelson M.N."/>
            <person name="Wang X."/>
            <person name="Paterson A.H."/>
            <person name="King G."/>
            <person name="Bancroft I."/>
            <person name="Chalhoub B."/>
            <person name="Sharpe A.G."/>
        </authorList>
    </citation>
    <scope>NUCLEOTIDE SEQUENCE</scope>
    <source>
        <strain evidence="13 14">cv. TO1000</strain>
    </source>
</reference>
<accession>A0A0D3AK51</accession>
<evidence type="ECO:0000256" key="3">
    <source>
        <dbReference type="ARBA" id="ARBA00013229"/>
    </source>
</evidence>
<dbReference type="PANTHER" id="PTHR31321:SF76">
    <property type="entry name" value="PECTINESTERASE 10-RELATED"/>
    <property type="match status" value="1"/>
</dbReference>
<dbReference type="STRING" id="109376.A0A0D3AK51"/>
<dbReference type="GO" id="GO:0045490">
    <property type="term" value="P:pectin catabolic process"/>
    <property type="evidence" value="ECO:0007669"/>
    <property type="project" value="UniProtKB-UniRule"/>
</dbReference>
<sequence length="342" mass="38004">MCHLISYVLIYPLMATHRIFIAFVILFCCFCLPHLIEAEQVFVDQSGNGNFTTIQKAIDSVPANNRNWFFINVAAGLYKEKIKIPRDKPFIVLVGAGTRKTRVEWDDHATTEQSPTFATSANNTVVKSLTFVNTYNLPNNGKVNKNITQAAAAMIEGDKCAFYSVGFAGIQDTLWDKNGRHFFHRCTIQGAVDFIFGSGQSIYKNCDIQMLGETLEPGAGYITAQSRALPEDADGFVFIDSLVHGNGTGKAYLGRPWGNYSRVIFCNTELTNVVVPEGWVAWNLVGRESQTTYAEVRCFGSGSSTRKRVRWVKKPSDPIVQSLCSLDFINNGGWVQNLPIRG</sequence>
<feature type="active site" evidence="9">
    <location>
        <position position="193"/>
    </location>
</feature>
<feature type="domain" description="Pectinesterase catalytic" evidence="12">
    <location>
        <begin position="41"/>
        <end position="312"/>
    </location>
</feature>
<keyword evidence="14" id="KW-1185">Reference proteome</keyword>
<dbReference type="UniPathway" id="UPA00545">
    <property type="reaction ID" value="UER00823"/>
</dbReference>